<evidence type="ECO:0000256" key="1">
    <source>
        <dbReference type="ARBA" id="ARBA00022741"/>
    </source>
</evidence>
<dbReference type="RefSeq" id="XP_053592433.1">
    <property type="nucleotide sequence ID" value="XM_053723788.1"/>
</dbReference>
<dbReference type="InterPro" id="IPR000719">
    <property type="entry name" value="Prot_kinase_dom"/>
</dbReference>
<organism evidence="4 5">
    <name type="scientific">Caenorhabditis remanei</name>
    <name type="common">Caenorhabditis vulgaris</name>
    <dbReference type="NCBI Taxonomy" id="31234"/>
    <lineage>
        <taxon>Eukaryota</taxon>
        <taxon>Metazoa</taxon>
        <taxon>Ecdysozoa</taxon>
        <taxon>Nematoda</taxon>
        <taxon>Chromadorea</taxon>
        <taxon>Rhabditida</taxon>
        <taxon>Rhabditina</taxon>
        <taxon>Rhabditomorpha</taxon>
        <taxon>Rhabditoidea</taxon>
        <taxon>Rhabditidae</taxon>
        <taxon>Peloderinae</taxon>
        <taxon>Caenorhabditis</taxon>
    </lineage>
</organism>
<sequence length="304" mass="34577">MPPPGLSPSTECLIPVVSLSISGTFPKNPIAVTGQSVVFKVYSKLYRRDVAVKIVSQNAIPAAVAEKFLPRELDVTMKVRHPHIARCLAITRPAPTKIVIISDYYERGTLLDLILEQKRLKENPLAVTLFRQIIEAINYLHTRGITHRDVKLENILIDGNGDVKLIDFGFSRHVERRERSRSFCGTQPYTCPQMKKFRPYVPFCADFYACGVVLFTMVVGKWPNLAVSTMNIFPDKYPSRACRKLITALLDENESDRAGYDECVNSEWMGGHPAWMFANHAYFYEEVPTRAIDPDPWNFEMTEC</sequence>
<evidence type="ECO:0000259" key="3">
    <source>
        <dbReference type="PROSITE" id="PS50011"/>
    </source>
</evidence>
<dbReference type="SMART" id="SM00220">
    <property type="entry name" value="S_TKc"/>
    <property type="match status" value="1"/>
</dbReference>
<dbReference type="GO" id="GO:0005737">
    <property type="term" value="C:cytoplasm"/>
    <property type="evidence" value="ECO:0007669"/>
    <property type="project" value="TreeGrafter"/>
</dbReference>
<dbReference type="GeneID" id="9800603"/>
<dbReference type="Proteomes" id="UP000483820">
    <property type="component" value="Chromosome I"/>
</dbReference>
<dbReference type="CTD" id="9800603"/>
<keyword evidence="2" id="KW-0067">ATP-binding</keyword>
<dbReference type="KEGG" id="crq:GCK72_003066"/>
<dbReference type="PANTHER" id="PTHR24346:SF30">
    <property type="entry name" value="MATERNAL EMBRYONIC LEUCINE ZIPPER KINASE"/>
    <property type="match status" value="1"/>
</dbReference>
<proteinExistence type="predicted"/>
<dbReference type="Pfam" id="PF00069">
    <property type="entry name" value="Pkinase"/>
    <property type="match status" value="1"/>
</dbReference>
<accession>A0A6A5HSS2</accession>
<keyword evidence="1" id="KW-0547">Nucleotide-binding</keyword>
<dbReference type="InterPro" id="IPR011009">
    <property type="entry name" value="Kinase-like_dom_sf"/>
</dbReference>
<evidence type="ECO:0000313" key="5">
    <source>
        <dbReference type="Proteomes" id="UP000483820"/>
    </source>
</evidence>
<dbReference type="InterPro" id="IPR008271">
    <property type="entry name" value="Ser/Thr_kinase_AS"/>
</dbReference>
<dbReference type="GO" id="GO:0004674">
    <property type="term" value="F:protein serine/threonine kinase activity"/>
    <property type="evidence" value="ECO:0007669"/>
    <property type="project" value="TreeGrafter"/>
</dbReference>
<dbReference type="Gene3D" id="1.10.510.10">
    <property type="entry name" value="Transferase(Phosphotransferase) domain 1"/>
    <property type="match status" value="1"/>
</dbReference>
<evidence type="ECO:0000313" key="4">
    <source>
        <dbReference type="EMBL" id="KAF1771240.1"/>
    </source>
</evidence>
<dbReference type="PROSITE" id="PS50011">
    <property type="entry name" value="PROTEIN_KINASE_DOM"/>
    <property type="match status" value="1"/>
</dbReference>
<dbReference type="GO" id="GO:0035556">
    <property type="term" value="P:intracellular signal transduction"/>
    <property type="evidence" value="ECO:0007669"/>
    <property type="project" value="TreeGrafter"/>
</dbReference>
<dbReference type="SUPFAM" id="SSF56112">
    <property type="entry name" value="Protein kinase-like (PK-like)"/>
    <property type="match status" value="1"/>
</dbReference>
<evidence type="ECO:0000256" key="2">
    <source>
        <dbReference type="ARBA" id="ARBA00022840"/>
    </source>
</evidence>
<dbReference type="GO" id="GO:0005524">
    <property type="term" value="F:ATP binding"/>
    <property type="evidence" value="ECO:0007669"/>
    <property type="project" value="UniProtKB-KW"/>
</dbReference>
<dbReference type="EMBL" id="WUAV01000001">
    <property type="protein sequence ID" value="KAF1771240.1"/>
    <property type="molecule type" value="Genomic_DNA"/>
</dbReference>
<reference evidence="4 5" key="1">
    <citation type="submission" date="2019-12" db="EMBL/GenBank/DDBJ databases">
        <title>Chromosome-level assembly of the Caenorhabditis remanei genome.</title>
        <authorList>
            <person name="Teterina A.A."/>
            <person name="Willis J.H."/>
            <person name="Phillips P.C."/>
        </authorList>
    </citation>
    <scope>NUCLEOTIDE SEQUENCE [LARGE SCALE GENOMIC DNA]</scope>
    <source>
        <strain evidence="4 5">PX506</strain>
        <tissue evidence="4">Whole organism</tissue>
    </source>
</reference>
<gene>
    <name evidence="4" type="ORF">GCK72_003066</name>
</gene>
<feature type="domain" description="Protein kinase" evidence="3">
    <location>
        <begin position="27"/>
        <end position="269"/>
    </location>
</feature>
<dbReference type="AlphaFoldDB" id="A0A6A5HSS2"/>
<comment type="caution">
    <text evidence="4">The sequence shown here is derived from an EMBL/GenBank/DDBJ whole genome shotgun (WGS) entry which is preliminary data.</text>
</comment>
<dbReference type="PROSITE" id="PS00108">
    <property type="entry name" value="PROTEIN_KINASE_ST"/>
    <property type="match status" value="1"/>
</dbReference>
<dbReference type="PANTHER" id="PTHR24346">
    <property type="entry name" value="MAP/MICROTUBULE AFFINITY-REGULATING KINASE"/>
    <property type="match status" value="1"/>
</dbReference>
<name>A0A6A5HSS2_CAERE</name>
<protein>
    <recommendedName>
        <fullName evidence="3">Protein kinase domain-containing protein</fullName>
    </recommendedName>
</protein>